<protein>
    <recommendedName>
        <fullName evidence="1">MULE transposase domain-containing protein</fullName>
    </recommendedName>
</protein>
<evidence type="ECO:0000259" key="1">
    <source>
        <dbReference type="Pfam" id="PF10551"/>
    </source>
</evidence>
<name>A0A1S4CWS5_TOBAC</name>
<dbReference type="OMA" id="EIENQHT"/>
<feature type="domain" description="MULE transposase" evidence="1">
    <location>
        <begin position="65"/>
        <end position="160"/>
    </location>
</feature>
<sequence length="331" mass="38449">MGDHKLEYGRILDYRDELLRSNPGSTCVVKLSEETFEGGKKQFVGFYICFDAIKKSYLAGCRPCIGLDGYFLKGVCKGQLLVAVCKDGNNQMLPLAWAVVEIENQHTWRWFVSILKADLELGDGTNLTMITDMQKGLQNAISDILPNFEHRMCARHILANWSKKWRGIERRNCFWRCARSTYEWELKKNLNEMKNLGSNIVDELLYYNIERWSKVYFNTYCKSDSVDNNMAECFNNWILAARQKTIITMLEEIRVKMMNRIAQLRQFGNTWITEFSPMAMKVLEENTERSMKCTIFWNGEFGFEVKQGMGSTEVKIWWTSIGKLAPVELGC</sequence>
<dbReference type="RefSeq" id="XP_016505588.1">
    <property type="nucleotide sequence ID" value="XM_016650102.1"/>
</dbReference>
<dbReference type="PaxDb" id="4097-A0A1S4CWS5"/>
<proteinExistence type="predicted"/>
<dbReference type="PANTHER" id="PTHR31973">
    <property type="entry name" value="POLYPROTEIN, PUTATIVE-RELATED"/>
    <property type="match status" value="1"/>
</dbReference>
<dbReference type="Pfam" id="PF10551">
    <property type="entry name" value="MULE"/>
    <property type="match status" value="1"/>
</dbReference>
<dbReference type="STRING" id="4097.A0A1S4CWS5"/>
<dbReference type="AlphaFoldDB" id="A0A1S4CWS5"/>
<gene>
    <name evidence="2" type="primary">LOC107823465</name>
</gene>
<organism evidence="2">
    <name type="scientific">Nicotiana tabacum</name>
    <name type="common">Common tobacco</name>
    <dbReference type="NCBI Taxonomy" id="4097"/>
    <lineage>
        <taxon>Eukaryota</taxon>
        <taxon>Viridiplantae</taxon>
        <taxon>Streptophyta</taxon>
        <taxon>Embryophyta</taxon>
        <taxon>Tracheophyta</taxon>
        <taxon>Spermatophyta</taxon>
        <taxon>Magnoliopsida</taxon>
        <taxon>eudicotyledons</taxon>
        <taxon>Gunneridae</taxon>
        <taxon>Pentapetalae</taxon>
        <taxon>asterids</taxon>
        <taxon>lamiids</taxon>
        <taxon>Solanales</taxon>
        <taxon>Solanaceae</taxon>
        <taxon>Nicotianoideae</taxon>
        <taxon>Nicotianeae</taxon>
        <taxon>Nicotiana</taxon>
    </lineage>
</organism>
<accession>A0A1S4CWS5</accession>
<reference evidence="2" key="1">
    <citation type="submission" date="2025-08" db="UniProtKB">
        <authorList>
            <consortium name="RefSeq"/>
        </authorList>
    </citation>
    <scope>IDENTIFICATION</scope>
</reference>
<dbReference type="PANTHER" id="PTHR31973:SF197">
    <property type="entry name" value="SWIM-TYPE DOMAIN-CONTAINING PROTEIN"/>
    <property type="match status" value="1"/>
</dbReference>
<dbReference type="OrthoDB" id="1300239at2759"/>
<dbReference type="InterPro" id="IPR018289">
    <property type="entry name" value="MULE_transposase_dom"/>
</dbReference>
<evidence type="ECO:0000313" key="2">
    <source>
        <dbReference type="RefSeq" id="XP_016505588.1"/>
    </source>
</evidence>
<dbReference type="KEGG" id="nta:107823465"/>